<evidence type="ECO:0000256" key="5">
    <source>
        <dbReference type="SAM" id="MobiDB-lite"/>
    </source>
</evidence>
<dbReference type="InterPro" id="IPR013103">
    <property type="entry name" value="RVT_2"/>
</dbReference>
<feature type="region of interest" description="Disordered" evidence="5">
    <location>
        <begin position="629"/>
        <end position="664"/>
    </location>
</feature>
<dbReference type="InterPro" id="IPR043502">
    <property type="entry name" value="DNA/RNA_pol_sf"/>
</dbReference>
<dbReference type="Proteomes" id="UP000701853">
    <property type="component" value="Chromosome 1"/>
</dbReference>
<dbReference type="SUPFAM" id="SSF56672">
    <property type="entry name" value="DNA/RNA polymerases"/>
    <property type="match status" value="1"/>
</dbReference>
<dbReference type="GO" id="GO:0004190">
    <property type="term" value="F:aspartic-type endopeptidase activity"/>
    <property type="evidence" value="ECO:0007669"/>
    <property type="project" value="UniProtKB-KW"/>
</dbReference>
<name>A0A8J5ZJT4_9ROSI</name>
<dbReference type="InterPro" id="IPR057670">
    <property type="entry name" value="SH3_retrovirus"/>
</dbReference>
<keyword evidence="3" id="KW-0064">Aspartyl protease</keyword>
<dbReference type="PANTHER" id="PTHR42648">
    <property type="entry name" value="TRANSPOSASE, PUTATIVE-RELATED"/>
    <property type="match status" value="1"/>
</dbReference>
<dbReference type="PANTHER" id="PTHR42648:SF26">
    <property type="entry name" value="INTEGRASE CATALYTIC DOMAIN-CONTAINING PROTEIN"/>
    <property type="match status" value="1"/>
</dbReference>
<keyword evidence="8" id="KW-1185">Reference proteome</keyword>
<dbReference type="GO" id="GO:0015074">
    <property type="term" value="P:DNA integration"/>
    <property type="evidence" value="ECO:0007669"/>
    <property type="project" value="InterPro"/>
</dbReference>
<evidence type="ECO:0000313" key="8">
    <source>
        <dbReference type="Proteomes" id="UP000701853"/>
    </source>
</evidence>
<dbReference type="EMBL" id="JAHUZN010000001">
    <property type="protein sequence ID" value="KAG8503188.1"/>
    <property type="molecule type" value="Genomic_DNA"/>
</dbReference>
<keyword evidence="4" id="KW-0378">Hydrolase</keyword>
<dbReference type="GO" id="GO:0003676">
    <property type="term" value="F:nucleic acid binding"/>
    <property type="evidence" value="ECO:0007669"/>
    <property type="project" value="InterPro"/>
</dbReference>
<evidence type="ECO:0000256" key="4">
    <source>
        <dbReference type="ARBA" id="ARBA00022801"/>
    </source>
</evidence>
<protein>
    <recommendedName>
        <fullName evidence="6">Integrase catalytic domain-containing protein</fullName>
    </recommendedName>
</protein>
<dbReference type="InterPro" id="IPR036397">
    <property type="entry name" value="RNaseH_sf"/>
</dbReference>
<dbReference type="InterPro" id="IPR025724">
    <property type="entry name" value="GAG-pre-integrase_dom"/>
</dbReference>
<dbReference type="InterPro" id="IPR039537">
    <property type="entry name" value="Retrotran_Ty1/copia-like"/>
</dbReference>
<dbReference type="AlphaFoldDB" id="A0A8J5ZJT4"/>
<gene>
    <name evidence="7" type="ORF">CXB51_001036</name>
</gene>
<comment type="caution">
    <text evidence="7">The sequence shown here is derived from an EMBL/GenBank/DDBJ whole genome shotgun (WGS) entry which is preliminary data.</text>
</comment>
<dbReference type="Pfam" id="PF22936">
    <property type="entry name" value="Pol_BBD"/>
    <property type="match status" value="1"/>
</dbReference>
<evidence type="ECO:0000256" key="2">
    <source>
        <dbReference type="ARBA" id="ARBA00022723"/>
    </source>
</evidence>
<proteinExistence type="predicted"/>
<dbReference type="PROSITE" id="PS50994">
    <property type="entry name" value="INTEGRASE"/>
    <property type="match status" value="1"/>
</dbReference>
<feature type="compositionally biased region" description="Low complexity" evidence="5">
    <location>
        <begin position="39"/>
        <end position="54"/>
    </location>
</feature>
<dbReference type="GO" id="GO:0006508">
    <property type="term" value="P:proteolysis"/>
    <property type="evidence" value="ECO:0007669"/>
    <property type="project" value="UniProtKB-KW"/>
</dbReference>
<dbReference type="InterPro" id="IPR012337">
    <property type="entry name" value="RNaseH-like_sf"/>
</dbReference>
<accession>A0A8J5ZJT4</accession>
<dbReference type="Pfam" id="PF07727">
    <property type="entry name" value="RVT_2"/>
    <property type="match status" value="1"/>
</dbReference>
<evidence type="ECO:0000256" key="3">
    <source>
        <dbReference type="ARBA" id="ARBA00022750"/>
    </source>
</evidence>
<organism evidence="7 8">
    <name type="scientific">Gossypium anomalum</name>
    <dbReference type="NCBI Taxonomy" id="47600"/>
    <lineage>
        <taxon>Eukaryota</taxon>
        <taxon>Viridiplantae</taxon>
        <taxon>Streptophyta</taxon>
        <taxon>Embryophyta</taxon>
        <taxon>Tracheophyta</taxon>
        <taxon>Spermatophyta</taxon>
        <taxon>Magnoliopsida</taxon>
        <taxon>eudicotyledons</taxon>
        <taxon>Gunneridae</taxon>
        <taxon>Pentapetalae</taxon>
        <taxon>rosids</taxon>
        <taxon>malvids</taxon>
        <taxon>Malvales</taxon>
        <taxon>Malvaceae</taxon>
        <taxon>Malvoideae</taxon>
        <taxon>Gossypium</taxon>
    </lineage>
</organism>
<dbReference type="OrthoDB" id="1938465at2759"/>
<dbReference type="Pfam" id="PF13976">
    <property type="entry name" value="gag_pre-integrs"/>
    <property type="match status" value="1"/>
</dbReference>
<dbReference type="InterPro" id="IPR001584">
    <property type="entry name" value="Integrase_cat-core"/>
</dbReference>
<evidence type="ECO:0000313" key="7">
    <source>
        <dbReference type="EMBL" id="KAG8503188.1"/>
    </source>
</evidence>
<feature type="region of interest" description="Disordered" evidence="5">
    <location>
        <begin position="19"/>
        <end position="54"/>
    </location>
</feature>
<feature type="compositionally biased region" description="Low complexity" evidence="5">
    <location>
        <begin position="629"/>
        <end position="655"/>
    </location>
</feature>
<dbReference type="Gene3D" id="3.30.420.10">
    <property type="entry name" value="Ribonuclease H-like superfamily/Ribonuclease H"/>
    <property type="match status" value="1"/>
</dbReference>
<keyword evidence="2" id="KW-0479">Metal-binding</keyword>
<evidence type="ECO:0000259" key="6">
    <source>
        <dbReference type="PROSITE" id="PS50994"/>
    </source>
</evidence>
<dbReference type="Pfam" id="PF25597">
    <property type="entry name" value="SH3_retrovirus"/>
    <property type="match status" value="1"/>
</dbReference>
<reference evidence="7 8" key="1">
    <citation type="journal article" date="2021" name="bioRxiv">
        <title>The Gossypium anomalum genome as a resource for cotton improvement and evolutionary analysis of hybrid incompatibility.</title>
        <authorList>
            <person name="Grover C.E."/>
            <person name="Yuan D."/>
            <person name="Arick M.A."/>
            <person name="Miller E.R."/>
            <person name="Hu G."/>
            <person name="Peterson D.G."/>
            <person name="Wendel J.F."/>
            <person name="Udall J.A."/>
        </authorList>
    </citation>
    <scope>NUCLEOTIDE SEQUENCE [LARGE SCALE GENOMIC DNA]</scope>
    <source>
        <strain evidence="7">JFW-Udall</strain>
        <tissue evidence="7">Leaf</tissue>
    </source>
</reference>
<dbReference type="GO" id="GO:0046872">
    <property type="term" value="F:metal ion binding"/>
    <property type="evidence" value="ECO:0007669"/>
    <property type="project" value="UniProtKB-KW"/>
</dbReference>
<dbReference type="Pfam" id="PF00665">
    <property type="entry name" value="rve"/>
    <property type="match status" value="1"/>
</dbReference>
<dbReference type="SUPFAM" id="SSF53098">
    <property type="entry name" value="Ribonuclease H-like"/>
    <property type="match status" value="1"/>
</dbReference>
<dbReference type="InterPro" id="IPR054722">
    <property type="entry name" value="PolX-like_BBD"/>
</dbReference>
<feature type="domain" description="Integrase catalytic" evidence="6">
    <location>
        <begin position="356"/>
        <end position="519"/>
    </location>
</feature>
<sequence length="868" mass="97504">MLIDAETRQQVTVVEIPSSADLVSQHHPEAVSDSSTPIYRPSSRGRGYSRSSGSRVQCQLCGKTGHLVDRCYHRFDATYKSAGYRPPPQANMCLYMPNQTPWALPSLSPTSMPSPSSWPYQMAPTTNWSNPFLGAPMQSAPPSTTVQSHALLATPETVRDNAWYPDSGATHHLTHSAATFRDNPSHDGLGKVYVGNGNAFPVLYSGQSSLITKTRPLHLKSLLFAPGITKNLLSVSKFMRNNQVMFEFLPTQCQVRDFQTKEVLLRWSLHCGLYRLHLPDVRMRDKDSHTAQCLTVNASAPLSVWHSRLGHPCKNILLKVLLHCNVSVKDNKTDFSCVACHLGKECKLPFSQSLSQYTAPLQLVTADVWGPAPFSSNGFRYYVAFTDACTRYTWLYFLRKKSEVLTMFQMFHKQAERALGKQLCTLQTDNGGEFQVLKHYLAQHGITQRFTCSYTSVQNGIVEHKHRQIVKTGLSMLVQAFMPVTYWNEAFSHAIYLINRLPSAPLGYVSPYEKLFQTKPNYTLLRTFGCLCFPNLKPYNSHKLQFRSTPCTFLGYSPVHKGYRCRANNGRVYISRHVTFHEEIFPFKNIITKPVTTESQPHTSSKLLVLAPKIQSNSPMSTMPIRTTLPTPVLSLSSPPTSTQSPSAQSGSPTPNNYISQPSLPTTQNIHAMTTRSKAEVFKLKAYLSGVIHTVPDNVHEAMAHAKWKDAVHAELRALVHKNTWTICPLPSHHRTIGYKWLFKVKQKADGTVERYKARLVAKGFSKHAGTDFKDTFSPVVRAATIRTVLALAMTKGWPLHQVDVNNAFLNGELTEEIFMDQPPGFEVPDLNGQKMVCKLNKALYGLRQALRAWFHTLKNFLISELGF</sequence>
<evidence type="ECO:0000256" key="1">
    <source>
        <dbReference type="ARBA" id="ARBA00022670"/>
    </source>
</evidence>
<keyword evidence="1" id="KW-0645">Protease</keyword>